<dbReference type="Proteomes" id="UP000281553">
    <property type="component" value="Unassembled WGS sequence"/>
</dbReference>
<gene>
    <name evidence="1" type="ORF">DILT_LOCUS19928</name>
</gene>
<sequence length="71" mass="7861">MSPTNLLLLDALNSSHPPFTAHFDKLKPYRSRIPLCSFDSLPILPPNQIPPIASEFTVSSPRVDIDADDDD</sequence>
<organism evidence="1 2">
    <name type="scientific">Dibothriocephalus latus</name>
    <name type="common">Fish tapeworm</name>
    <name type="synonym">Diphyllobothrium latum</name>
    <dbReference type="NCBI Taxonomy" id="60516"/>
    <lineage>
        <taxon>Eukaryota</taxon>
        <taxon>Metazoa</taxon>
        <taxon>Spiralia</taxon>
        <taxon>Lophotrochozoa</taxon>
        <taxon>Platyhelminthes</taxon>
        <taxon>Cestoda</taxon>
        <taxon>Eucestoda</taxon>
        <taxon>Diphyllobothriidea</taxon>
        <taxon>Diphyllobothriidae</taxon>
        <taxon>Dibothriocephalus</taxon>
    </lineage>
</organism>
<keyword evidence="2" id="KW-1185">Reference proteome</keyword>
<proteinExistence type="predicted"/>
<reference evidence="1 2" key="1">
    <citation type="submission" date="2018-11" db="EMBL/GenBank/DDBJ databases">
        <authorList>
            <consortium name="Pathogen Informatics"/>
        </authorList>
    </citation>
    <scope>NUCLEOTIDE SEQUENCE [LARGE SCALE GENOMIC DNA]</scope>
</reference>
<accession>A0A3P7SDS1</accession>
<feature type="non-terminal residue" evidence="1">
    <location>
        <position position="71"/>
    </location>
</feature>
<dbReference type="EMBL" id="UYRU01126310">
    <property type="protein sequence ID" value="VDN49899.1"/>
    <property type="molecule type" value="Genomic_DNA"/>
</dbReference>
<dbReference type="OrthoDB" id="6294651at2759"/>
<dbReference type="AlphaFoldDB" id="A0A3P7SDS1"/>
<evidence type="ECO:0000313" key="2">
    <source>
        <dbReference type="Proteomes" id="UP000281553"/>
    </source>
</evidence>
<protein>
    <submittedName>
        <fullName evidence="1">Uncharacterized protein</fullName>
    </submittedName>
</protein>
<name>A0A3P7SDS1_DIBLA</name>
<evidence type="ECO:0000313" key="1">
    <source>
        <dbReference type="EMBL" id="VDN49899.1"/>
    </source>
</evidence>